<keyword evidence="1" id="KW-0812">Transmembrane</keyword>
<feature type="transmembrane region" description="Helical" evidence="1">
    <location>
        <begin position="9"/>
        <end position="31"/>
    </location>
</feature>
<dbReference type="EMBL" id="CAJPVJ010048525">
    <property type="protein sequence ID" value="CAG2182844.1"/>
    <property type="molecule type" value="Genomic_DNA"/>
</dbReference>
<keyword evidence="3" id="KW-1185">Reference proteome</keyword>
<feature type="transmembrane region" description="Helical" evidence="1">
    <location>
        <begin position="66"/>
        <end position="87"/>
    </location>
</feature>
<reference evidence="2" key="1">
    <citation type="submission" date="2020-11" db="EMBL/GenBank/DDBJ databases">
        <authorList>
            <person name="Tran Van P."/>
        </authorList>
    </citation>
    <scope>NUCLEOTIDE SEQUENCE</scope>
</reference>
<protein>
    <submittedName>
        <fullName evidence="2">Uncharacterized protein</fullName>
    </submittedName>
</protein>
<sequence length="187" mass="19853">SSSFKCKKWTLFGVSIFSVVATLLVTAIYVIRIDSVDTTITTTQSPFIRTNSDSHTNETHYNSGNLGIGMIITLGLIGSALNSIGLFGAYKEHYGLTMAFAILALLGTLGSLGTTIRNGSSAPAFILNLVITVLAFSFANDLNKIKLQQLPTTVMPGQYPAVVTIVGPPGAVTPAPPPEYSEKEKKN</sequence>
<feature type="transmembrane region" description="Helical" evidence="1">
    <location>
        <begin position="122"/>
        <end position="139"/>
    </location>
</feature>
<dbReference type="OrthoDB" id="6506290at2759"/>
<dbReference type="AlphaFoldDB" id="A0A7R9MSM5"/>
<dbReference type="EMBL" id="OC963350">
    <property type="protein sequence ID" value="CAD7665708.1"/>
    <property type="molecule type" value="Genomic_DNA"/>
</dbReference>
<organism evidence="2">
    <name type="scientific">Oppiella nova</name>
    <dbReference type="NCBI Taxonomy" id="334625"/>
    <lineage>
        <taxon>Eukaryota</taxon>
        <taxon>Metazoa</taxon>
        <taxon>Ecdysozoa</taxon>
        <taxon>Arthropoda</taxon>
        <taxon>Chelicerata</taxon>
        <taxon>Arachnida</taxon>
        <taxon>Acari</taxon>
        <taxon>Acariformes</taxon>
        <taxon>Sarcoptiformes</taxon>
        <taxon>Oribatida</taxon>
        <taxon>Brachypylina</taxon>
        <taxon>Oppioidea</taxon>
        <taxon>Oppiidae</taxon>
        <taxon>Oppiella</taxon>
    </lineage>
</organism>
<keyword evidence="1" id="KW-1133">Transmembrane helix</keyword>
<keyword evidence="1" id="KW-0472">Membrane</keyword>
<evidence type="ECO:0000313" key="3">
    <source>
        <dbReference type="Proteomes" id="UP000728032"/>
    </source>
</evidence>
<evidence type="ECO:0000256" key="1">
    <source>
        <dbReference type="SAM" id="Phobius"/>
    </source>
</evidence>
<feature type="transmembrane region" description="Helical" evidence="1">
    <location>
        <begin position="94"/>
        <end position="116"/>
    </location>
</feature>
<gene>
    <name evidence="2" type="ORF">ONB1V03_LOCUS22265</name>
</gene>
<feature type="non-terminal residue" evidence="2">
    <location>
        <position position="1"/>
    </location>
</feature>
<accession>A0A7R9MSM5</accession>
<feature type="non-terminal residue" evidence="2">
    <location>
        <position position="187"/>
    </location>
</feature>
<proteinExistence type="predicted"/>
<evidence type="ECO:0000313" key="2">
    <source>
        <dbReference type="EMBL" id="CAD7665708.1"/>
    </source>
</evidence>
<dbReference type="Proteomes" id="UP000728032">
    <property type="component" value="Unassembled WGS sequence"/>
</dbReference>
<name>A0A7R9MSM5_9ACAR</name>